<dbReference type="PANTHER" id="PTHR31549">
    <property type="entry name" value="PROTEIN, PUTATIVE (DUF247)-RELATED-RELATED"/>
    <property type="match status" value="1"/>
</dbReference>
<accession>A0A811R933</accession>
<evidence type="ECO:0000313" key="2">
    <source>
        <dbReference type="EMBL" id="CAD6266458.1"/>
    </source>
</evidence>
<evidence type="ECO:0000313" key="3">
    <source>
        <dbReference type="Proteomes" id="UP000604825"/>
    </source>
</evidence>
<keyword evidence="1" id="KW-0472">Membrane</keyword>
<protein>
    <submittedName>
        <fullName evidence="2">Uncharacterized protein</fullName>
    </submittedName>
</protein>
<reference evidence="2" key="1">
    <citation type="submission" date="2020-10" db="EMBL/GenBank/DDBJ databases">
        <authorList>
            <person name="Han B."/>
            <person name="Lu T."/>
            <person name="Zhao Q."/>
            <person name="Huang X."/>
            <person name="Zhao Y."/>
        </authorList>
    </citation>
    <scope>NUCLEOTIDE SEQUENCE</scope>
</reference>
<dbReference type="OrthoDB" id="1849062at2759"/>
<evidence type="ECO:0000256" key="1">
    <source>
        <dbReference type="SAM" id="Phobius"/>
    </source>
</evidence>
<gene>
    <name evidence="2" type="ORF">NCGR_LOCUS49763</name>
</gene>
<proteinExistence type="predicted"/>
<dbReference type="PANTHER" id="PTHR31549:SF244">
    <property type="entry name" value="OS08G0121500 PROTEIN"/>
    <property type="match status" value="1"/>
</dbReference>
<sequence>MDASSNAGTKTILVRDDATHEIVLAIDERTATANERLKAQFSKVDTKIHRFPRGLQGIGGDSDRYIVPSVVAIGPYHHGSPHLQKMEEVKLAAAYHLCKHSSRSTSMEVYEKILSVVGDARGCYDADDPSLVGLSDADFATMMLLDGCFLLQYMLGGGDEPVLQNRMTLSTGPSIQRDIFLLENQIPWLVLEVLTEFMNVDVRRFVSGMQEKFQPGKGKEEVRCWMHCGSTPMPDERGPPGQRDRGVNIGSDADDYTPPHLLGLLWYTQIGSMPANVKNYKGIVSSLKSSSAAELAEIGVKLTPSTKPWFGDMSFQYRRRLFGKLSLSPVFLNDITACWLVNIAALEASTSGASMESDGYTVSSYLSVLAMLMDREEDVQKLRAKKLLYSTFSDKQALHFFKGLAQHLRFGDRYFSILEAIYSYRRRCSVLIFIHRHLYNGYKAMTIATLFSIVGVLVGIFKTMLSNKKQ</sequence>
<keyword evidence="1" id="KW-1133">Transmembrane helix</keyword>
<feature type="transmembrane region" description="Helical" evidence="1">
    <location>
        <begin position="444"/>
        <end position="465"/>
    </location>
</feature>
<dbReference type="Pfam" id="PF03140">
    <property type="entry name" value="DUF247"/>
    <property type="match status" value="1"/>
</dbReference>
<keyword evidence="3" id="KW-1185">Reference proteome</keyword>
<dbReference type="AlphaFoldDB" id="A0A811R933"/>
<comment type="caution">
    <text evidence="2">The sequence shown here is derived from an EMBL/GenBank/DDBJ whole genome shotgun (WGS) entry which is preliminary data.</text>
</comment>
<dbReference type="Proteomes" id="UP000604825">
    <property type="component" value="Unassembled WGS sequence"/>
</dbReference>
<dbReference type="InterPro" id="IPR004158">
    <property type="entry name" value="DUF247_pln"/>
</dbReference>
<name>A0A811R933_9POAL</name>
<keyword evidence="1" id="KW-0812">Transmembrane</keyword>
<dbReference type="EMBL" id="CAJGYO010000013">
    <property type="protein sequence ID" value="CAD6266458.1"/>
    <property type="molecule type" value="Genomic_DNA"/>
</dbReference>
<organism evidence="2 3">
    <name type="scientific">Miscanthus lutarioriparius</name>
    <dbReference type="NCBI Taxonomy" id="422564"/>
    <lineage>
        <taxon>Eukaryota</taxon>
        <taxon>Viridiplantae</taxon>
        <taxon>Streptophyta</taxon>
        <taxon>Embryophyta</taxon>
        <taxon>Tracheophyta</taxon>
        <taxon>Spermatophyta</taxon>
        <taxon>Magnoliopsida</taxon>
        <taxon>Liliopsida</taxon>
        <taxon>Poales</taxon>
        <taxon>Poaceae</taxon>
        <taxon>PACMAD clade</taxon>
        <taxon>Panicoideae</taxon>
        <taxon>Andropogonodae</taxon>
        <taxon>Andropogoneae</taxon>
        <taxon>Saccharinae</taxon>
        <taxon>Miscanthus</taxon>
    </lineage>
</organism>